<evidence type="ECO:0000256" key="1">
    <source>
        <dbReference type="ARBA" id="ARBA00003041"/>
    </source>
</evidence>
<keyword evidence="9" id="KW-0282">Flagellum</keyword>
<organism evidence="9 10">
    <name type="scientific">Sphingomonas xinjiangensis</name>
    <dbReference type="NCBI Taxonomy" id="643568"/>
    <lineage>
        <taxon>Bacteria</taxon>
        <taxon>Pseudomonadati</taxon>
        <taxon>Pseudomonadota</taxon>
        <taxon>Alphaproteobacteria</taxon>
        <taxon>Sphingomonadales</taxon>
        <taxon>Sphingomonadaceae</taxon>
        <taxon>Sphingomonas</taxon>
    </lineage>
</organism>
<evidence type="ECO:0000313" key="9">
    <source>
        <dbReference type="EMBL" id="MBB5710900.1"/>
    </source>
</evidence>
<proteinExistence type="inferred from homology"/>
<evidence type="ECO:0000256" key="7">
    <source>
        <dbReference type="ARBA" id="ARBA00023225"/>
    </source>
</evidence>
<reference evidence="9 10" key="1">
    <citation type="submission" date="2020-08" db="EMBL/GenBank/DDBJ databases">
        <title>Genomic Encyclopedia of Type Strains, Phase IV (KMG-IV): sequencing the most valuable type-strain genomes for metagenomic binning, comparative biology and taxonomic classification.</title>
        <authorList>
            <person name="Goeker M."/>
        </authorList>
    </citation>
    <scope>NUCLEOTIDE SEQUENCE [LARGE SCALE GENOMIC DNA]</scope>
    <source>
        <strain evidence="9 10">DSM 26736</strain>
    </source>
</reference>
<dbReference type="AlphaFoldDB" id="A0A840YML9"/>
<dbReference type="PANTHER" id="PTHR34982:SF1">
    <property type="entry name" value="FLAGELLAR ASSEMBLY PROTEIN FLIH"/>
    <property type="match status" value="1"/>
</dbReference>
<comment type="similarity">
    <text evidence="2">Belongs to the FliH family.</text>
</comment>
<evidence type="ECO:0000259" key="8">
    <source>
        <dbReference type="Pfam" id="PF02108"/>
    </source>
</evidence>
<dbReference type="InterPro" id="IPR018035">
    <property type="entry name" value="Flagellar_FliH/T3SS_HrpE"/>
</dbReference>
<keyword evidence="7" id="KW-1006">Bacterial flagellum protein export</keyword>
<dbReference type="Pfam" id="PF02108">
    <property type="entry name" value="FliH"/>
    <property type="match status" value="1"/>
</dbReference>
<dbReference type="GO" id="GO:0005829">
    <property type="term" value="C:cytosol"/>
    <property type="evidence" value="ECO:0007669"/>
    <property type="project" value="TreeGrafter"/>
</dbReference>
<evidence type="ECO:0000256" key="2">
    <source>
        <dbReference type="ARBA" id="ARBA00006602"/>
    </source>
</evidence>
<comment type="caution">
    <text evidence="9">The sequence shown here is derived from an EMBL/GenBank/DDBJ whole genome shotgun (WGS) entry which is preliminary data.</text>
</comment>
<keyword evidence="4" id="KW-0813">Transport</keyword>
<keyword evidence="5" id="KW-1005">Bacterial flagellum biogenesis</keyword>
<evidence type="ECO:0000313" key="10">
    <source>
        <dbReference type="Proteomes" id="UP000527143"/>
    </source>
</evidence>
<keyword evidence="9" id="KW-0966">Cell projection</keyword>
<name>A0A840YML9_9SPHN</name>
<dbReference type="EMBL" id="JACIJF010000005">
    <property type="protein sequence ID" value="MBB5710900.1"/>
    <property type="molecule type" value="Genomic_DNA"/>
</dbReference>
<dbReference type="GO" id="GO:0044781">
    <property type="term" value="P:bacterial-type flagellum organization"/>
    <property type="evidence" value="ECO:0007669"/>
    <property type="project" value="UniProtKB-KW"/>
</dbReference>
<accession>A0A840YML9</accession>
<evidence type="ECO:0000256" key="4">
    <source>
        <dbReference type="ARBA" id="ARBA00022448"/>
    </source>
</evidence>
<sequence length="196" mass="20766">MTYHLVHADDATLLASDRAVIKRSERATFTDAVSLLREAGVIRMRTQADADAARDAARAEGLEEARAEVQALIAEQVAAFAEALERHEQSRRAEIAEAAFAAVRAIIGSFDNEIVAAGLVERTLAKLPASGPMTVFVAPPVATAVQDRVGDLSHVTLKADPDLGSHDCLVRTSTGQVIASLSIQLGSLAKRWGVAT</sequence>
<dbReference type="PANTHER" id="PTHR34982">
    <property type="entry name" value="YOP PROTEINS TRANSLOCATION PROTEIN L"/>
    <property type="match status" value="1"/>
</dbReference>
<protein>
    <recommendedName>
        <fullName evidence="3">Flagellar assembly protein FliH</fullName>
    </recommendedName>
</protein>
<dbReference type="InterPro" id="IPR051472">
    <property type="entry name" value="T3SS_Stator/FliH"/>
</dbReference>
<evidence type="ECO:0000256" key="3">
    <source>
        <dbReference type="ARBA" id="ARBA00016507"/>
    </source>
</evidence>
<keyword evidence="9" id="KW-0969">Cilium</keyword>
<dbReference type="Proteomes" id="UP000527143">
    <property type="component" value="Unassembled WGS sequence"/>
</dbReference>
<evidence type="ECO:0000256" key="6">
    <source>
        <dbReference type="ARBA" id="ARBA00022927"/>
    </source>
</evidence>
<dbReference type="RefSeq" id="WP_184087255.1">
    <property type="nucleotide sequence ID" value="NZ_JACIJF010000005.1"/>
</dbReference>
<dbReference type="GO" id="GO:0015031">
    <property type="term" value="P:protein transport"/>
    <property type="evidence" value="ECO:0007669"/>
    <property type="project" value="UniProtKB-KW"/>
</dbReference>
<keyword evidence="10" id="KW-1185">Reference proteome</keyword>
<evidence type="ECO:0000256" key="5">
    <source>
        <dbReference type="ARBA" id="ARBA00022795"/>
    </source>
</evidence>
<feature type="domain" description="Flagellar assembly protein FliH/Type III secretion system HrpE" evidence="8">
    <location>
        <begin position="73"/>
        <end position="184"/>
    </location>
</feature>
<gene>
    <name evidence="9" type="ORF">FHT02_002140</name>
</gene>
<comment type="function">
    <text evidence="1">Needed for flagellar regrowth and assembly.</text>
</comment>
<keyword evidence="6" id="KW-0653">Protein transport</keyword>